<dbReference type="EnsemblPlants" id="OB02G31430.1">
    <property type="protein sequence ID" value="OB02G31430.1"/>
    <property type="gene ID" value="OB02G31430"/>
</dbReference>
<dbReference type="HOGENOM" id="CLU_2486990_0_0_1"/>
<evidence type="ECO:0000256" key="1">
    <source>
        <dbReference type="SAM" id="Phobius"/>
    </source>
</evidence>
<keyword evidence="1" id="KW-0472">Membrane</keyword>
<evidence type="ECO:0000313" key="2">
    <source>
        <dbReference type="EnsemblPlants" id="OB02G31430.1"/>
    </source>
</evidence>
<feature type="transmembrane region" description="Helical" evidence="1">
    <location>
        <begin position="60"/>
        <end position="84"/>
    </location>
</feature>
<name>J3LES6_ORYBR</name>
<sequence length="87" mass="10285">MRNPCFVCANWQFVKKFSESFIMSWFCPSFHDVFRSGFGSILFEPLMGHRVNLVFVPGSLVSLLFIMVRFSFLVHFPISFRLLLKYH</sequence>
<protein>
    <submittedName>
        <fullName evidence="2">Uncharacterized protein</fullName>
    </submittedName>
</protein>
<accession>J3LES6</accession>
<evidence type="ECO:0000313" key="3">
    <source>
        <dbReference type="Proteomes" id="UP000006038"/>
    </source>
</evidence>
<keyword evidence="3" id="KW-1185">Reference proteome</keyword>
<dbReference type="AlphaFoldDB" id="J3LES6"/>
<dbReference type="Gramene" id="OB02G31430.1">
    <property type="protein sequence ID" value="OB02G31430.1"/>
    <property type="gene ID" value="OB02G31430"/>
</dbReference>
<reference evidence="2" key="1">
    <citation type="submission" date="2013-04" db="UniProtKB">
        <authorList>
            <consortium name="EnsemblPlants"/>
        </authorList>
    </citation>
    <scope>IDENTIFICATION</scope>
</reference>
<keyword evidence="1" id="KW-0812">Transmembrane</keyword>
<dbReference type="Proteomes" id="UP000006038">
    <property type="component" value="Unassembled WGS sequence"/>
</dbReference>
<proteinExistence type="predicted"/>
<keyword evidence="1" id="KW-1133">Transmembrane helix</keyword>
<organism evidence="2">
    <name type="scientific">Oryza brachyantha</name>
    <name type="common">malo sina</name>
    <dbReference type="NCBI Taxonomy" id="4533"/>
    <lineage>
        <taxon>Eukaryota</taxon>
        <taxon>Viridiplantae</taxon>
        <taxon>Streptophyta</taxon>
        <taxon>Embryophyta</taxon>
        <taxon>Tracheophyta</taxon>
        <taxon>Spermatophyta</taxon>
        <taxon>Magnoliopsida</taxon>
        <taxon>Liliopsida</taxon>
        <taxon>Poales</taxon>
        <taxon>Poaceae</taxon>
        <taxon>BOP clade</taxon>
        <taxon>Oryzoideae</taxon>
        <taxon>Oryzeae</taxon>
        <taxon>Oryzinae</taxon>
        <taxon>Oryza</taxon>
    </lineage>
</organism>